<evidence type="ECO:0000259" key="1">
    <source>
        <dbReference type="Pfam" id="PF08401"/>
    </source>
</evidence>
<evidence type="ECO:0000259" key="2">
    <source>
        <dbReference type="Pfam" id="PF18818"/>
    </source>
</evidence>
<proteinExistence type="predicted"/>
<sequence>MSNNFKSLNEKVSEKMISDLKRGISVFQKPDNSPNSMLPFNIESGNRYTGAAALTLLMQRRDDPRWATFNQANRNRTAVLAGSTGTFINFHSNYAIKIVFENGQPVLRENGSQRTEKIRLKEPELVEAKVFNGEQLRKLPKWEKEPQQLTPAERAQVILDNSKAVIEHGGDEMVYDAKSDTIVLPEMEQFAKPEQYYAEALHQLAHRTAAQELDQSQESAVDESSHSKIELRTNLASLFLSKELNLPYDLNYHVGYVNSWAQVMKGDPAELFNAAGDAQKIVDRILGFERQIAQQQEAHQEQQNELPAQHQPAAETSFNPDKLNKGEVIPYDGKEFKVVAELKNKVYQMQDLSDNRKFKMSSKDALFANLLEARNYSQENVLDRNEARETGQDTSVQEEENQGYSISI</sequence>
<dbReference type="RefSeq" id="WP_096354034.1">
    <property type="nucleotide sequence ID" value="NZ_AP017313.1"/>
</dbReference>
<reference evidence="3 4" key="1">
    <citation type="submission" date="2015-12" db="EMBL/GenBank/DDBJ databases">
        <title>Genome sequence of Mucilaginibacter gotjawali.</title>
        <authorList>
            <person name="Lee J.S."/>
            <person name="Lee K.C."/>
            <person name="Kim K.K."/>
            <person name="Lee B.W."/>
        </authorList>
    </citation>
    <scope>NUCLEOTIDE SEQUENCE [LARGE SCALE GENOMIC DNA]</scope>
    <source>
        <strain evidence="3 4">SA3-7</strain>
    </source>
</reference>
<keyword evidence="4" id="KW-1185">Reference proteome</keyword>
<name>A0A0X8X4Q2_9SPHI</name>
<keyword evidence="3" id="KW-0808">Transferase</keyword>
<dbReference type="GO" id="GO:0016779">
    <property type="term" value="F:nucleotidyltransferase activity"/>
    <property type="evidence" value="ECO:0007669"/>
    <property type="project" value="UniProtKB-KW"/>
</dbReference>
<dbReference type="Pfam" id="PF08401">
    <property type="entry name" value="ArdcN"/>
    <property type="match status" value="1"/>
</dbReference>
<evidence type="ECO:0000313" key="4">
    <source>
        <dbReference type="Proteomes" id="UP000218263"/>
    </source>
</evidence>
<dbReference type="Proteomes" id="UP000218263">
    <property type="component" value="Chromosome"/>
</dbReference>
<dbReference type="InterPro" id="IPR013610">
    <property type="entry name" value="ArdC_N"/>
</dbReference>
<dbReference type="GO" id="GO:0003697">
    <property type="term" value="F:single-stranded DNA binding"/>
    <property type="evidence" value="ECO:0007669"/>
    <property type="project" value="InterPro"/>
</dbReference>
<dbReference type="EMBL" id="AP017313">
    <property type="protein sequence ID" value="BAU55642.1"/>
    <property type="molecule type" value="Genomic_DNA"/>
</dbReference>
<protein>
    <submittedName>
        <fullName evidence="3">DNA primase TraC</fullName>
        <ecNumber evidence="3">2.7.7.-</ecNumber>
    </submittedName>
</protein>
<dbReference type="EC" id="2.7.7.-" evidence="3"/>
<gene>
    <name evidence="3" type="primary">traC_2</name>
    <name evidence="3" type="ORF">MgSA37_03833</name>
</gene>
<dbReference type="AlphaFoldDB" id="A0A0X8X4Q2"/>
<dbReference type="OrthoDB" id="783942at2"/>
<dbReference type="KEGG" id="mgot:MgSA37_03833"/>
<feature type="domain" description="N-terminal" evidence="1">
    <location>
        <begin position="7"/>
        <end position="116"/>
    </location>
</feature>
<organism evidence="3 4">
    <name type="scientific">Mucilaginibacter gotjawali</name>
    <dbReference type="NCBI Taxonomy" id="1550579"/>
    <lineage>
        <taxon>Bacteria</taxon>
        <taxon>Pseudomonadati</taxon>
        <taxon>Bacteroidota</taxon>
        <taxon>Sphingobacteriia</taxon>
        <taxon>Sphingobacteriales</taxon>
        <taxon>Sphingobacteriaceae</taxon>
        <taxon>Mucilaginibacter</taxon>
    </lineage>
</organism>
<feature type="domain" description="Polyvalent protein metallopeptidase" evidence="2">
    <location>
        <begin position="153"/>
        <end position="276"/>
    </location>
</feature>
<dbReference type="Pfam" id="PF18818">
    <property type="entry name" value="MPTase-PolyVal"/>
    <property type="match status" value="1"/>
</dbReference>
<dbReference type="InterPro" id="IPR041459">
    <property type="entry name" value="MPTase-PolyVal"/>
</dbReference>
<evidence type="ECO:0000313" key="3">
    <source>
        <dbReference type="EMBL" id="BAU55642.1"/>
    </source>
</evidence>
<keyword evidence="3" id="KW-0548">Nucleotidyltransferase</keyword>
<accession>A0A0X8X4Q2</accession>